<organism evidence="1 2">
    <name type="scientific">Racocetra persica</name>
    <dbReference type="NCBI Taxonomy" id="160502"/>
    <lineage>
        <taxon>Eukaryota</taxon>
        <taxon>Fungi</taxon>
        <taxon>Fungi incertae sedis</taxon>
        <taxon>Mucoromycota</taxon>
        <taxon>Glomeromycotina</taxon>
        <taxon>Glomeromycetes</taxon>
        <taxon>Diversisporales</taxon>
        <taxon>Gigasporaceae</taxon>
        <taxon>Racocetra</taxon>
    </lineage>
</organism>
<gene>
    <name evidence="1" type="ORF">RPERSI_LOCUS33823</name>
</gene>
<comment type="caution">
    <text evidence="1">The sequence shown here is derived from an EMBL/GenBank/DDBJ whole genome shotgun (WGS) entry which is preliminary data.</text>
</comment>
<keyword evidence="2" id="KW-1185">Reference proteome</keyword>
<evidence type="ECO:0000313" key="1">
    <source>
        <dbReference type="EMBL" id="CAG8845792.1"/>
    </source>
</evidence>
<accession>A0ACA9STJ0</accession>
<dbReference type="EMBL" id="CAJVQC010148307">
    <property type="protein sequence ID" value="CAG8845792.1"/>
    <property type="molecule type" value="Genomic_DNA"/>
</dbReference>
<reference evidence="1" key="1">
    <citation type="submission" date="2021-06" db="EMBL/GenBank/DDBJ databases">
        <authorList>
            <person name="Kallberg Y."/>
            <person name="Tangrot J."/>
            <person name="Rosling A."/>
        </authorList>
    </citation>
    <scope>NUCLEOTIDE SEQUENCE</scope>
    <source>
        <strain evidence="1">MA461A</strain>
    </source>
</reference>
<protein>
    <submittedName>
        <fullName evidence="1">7070_t:CDS:1</fullName>
    </submittedName>
</protein>
<evidence type="ECO:0000313" key="2">
    <source>
        <dbReference type="Proteomes" id="UP000789920"/>
    </source>
</evidence>
<feature type="non-terminal residue" evidence="1">
    <location>
        <position position="1"/>
    </location>
</feature>
<proteinExistence type="predicted"/>
<dbReference type="Proteomes" id="UP000789920">
    <property type="component" value="Unassembled WGS sequence"/>
</dbReference>
<name>A0ACA9STJ0_9GLOM</name>
<feature type="non-terminal residue" evidence="1">
    <location>
        <position position="147"/>
    </location>
</feature>
<sequence length="147" mass="17383">LYIDIKALRFRNEMDIDSYIDYSEENMSEEILNDQEIVDLTRHSDDYINTEEPDDSIEIRQFTHHEALDALDTVNQYLLQQNDNMIEYINAISKIIKKVRSLRIGTLRQTNLDSFFASSSVNENEFEYNLTEADMFEDTETEDFESD</sequence>